<dbReference type="EMBL" id="OU503040">
    <property type="protein sequence ID" value="CAI9761315.1"/>
    <property type="molecule type" value="Genomic_DNA"/>
</dbReference>
<gene>
    <name evidence="2" type="ORF">FPE_LOCUS8745</name>
</gene>
<organism evidence="2 3">
    <name type="scientific">Fraxinus pennsylvanica</name>
    <dbReference type="NCBI Taxonomy" id="56036"/>
    <lineage>
        <taxon>Eukaryota</taxon>
        <taxon>Viridiplantae</taxon>
        <taxon>Streptophyta</taxon>
        <taxon>Embryophyta</taxon>
        <taxon>Tracheophyta</taxon>
        <taxon>Spermatophyta</taxon>
        <taxon>Magnoliopsida</taxon>
        <taxon>eudicotyledons</taxon>
        <taxon>Gunneridae</taxon>
        <taxon>Pentapetalae</taxon>
        <taxon>asterids</taxon>
        <taxon>lamiids</taxon>
        <taxon>Lamiales</taxon>
        <taxon>Oleaceae</taxon>
        <taxon>Oleeae</taxon>
        <taxon>Fraxinus</taxon>
    </lineage>
</organism>
<proteinExistence type="predicted"/>
<dbReference type="AlphaFoldDB" id="A0AAD1Z1Z5"/>
<reference evidence="2" key="1">
    <citation type="submission" date="2023-05" db="EMBL/GenBank/DDBJ databases">
        <authorList>
            <person name="Huff M."/>
        </authorList>
    </citation>
    <scope>NUCLEOTIDE SEQUENCE</scope>
</reference>
<protein>
    <submittedName>
        <fullName evidence="2">Uncharacterized protein</fullName>
    </submittedName>
</protein>
<feature type="compositionally biased region" description="Basic and acidic residues" evidence="1">
    <location>
        <begin position="1"/>
        <end position="21"/>
    </location>
</feature>
<sequence>MAESQPKRQRGESHEADDTNSKRNKSYDNILSILTDEEEEPNQYFSAIFTTLQQELSSSFSYPPCPYEEAGLENIKATATLADCSRSSAVGQDMSTLRTRHRNIESRLVKPEDYSAVQTSQGQDMSLLRTTDRNIGSHLIKQEECSAVQK</sequence>
<evidence type="ECO:0000313" key="3">
    <source>
        <dbReference type="Proteomes" id="UP000834106"/>
    </source>
</evidence>
<evidence type="ECO:0000313" key="2">
    <source>
        <dbReference type="EMBL" id="CAI9761315.1"/>
    </source>
</evidence>
<dbReference type="Proteomes" id="UP000834106">
    <property type="component" value="Chromosome 5"/>
</dbReference>
<evidence type="ECO:0000256" key="1">
    <source>
        <dbReference type="SAM" id="MobiDB-lite"/>
    </source>
</evidence>
<feature type="region of interest" description="Disordered" evidence="1">
    <location>
        <begin position="1"/>
        <end position="27"/>
    </location>
</feature>
<keyword evidence="3" id="KW-1185">Reference proteome</keyword>
<name>A0AAD1Z1Z5_9LAMI</name>
<accession>A0AAD1Z1Z5</accession>